<feature type="compositionally biased region" description="Pro residues" evidence="1">
    <location>
        <begin position="129"/>
        <end position="148"/>
    </location>
</feature>
<evidence type="ECO:0000313" key="2">
    <source>
        <dbReference type="EMBL" id="THG94686.1"/>
    </source>
</evidence>
<feature type="region of interest" description="Disordered" evidence="1">
    <location>
        <begin position="301"/>
        <end position="321"/>
    </location>
</feature>
<comment type="caution">
    <text evidence="2">The sequence shown here is derived from an EMBL/GenBank/DDBJ whole genome shotgun (WGS) entry which is preliminary data.</text>
</comment>
<feature type="region of interest" description="Disordered" evidence="1">
    <location>
        <begin position="459"/>
        <end position="607"/>
    </location>
</feature>
<organism evidence="2 3">
    <name type="scientific">Phellinidium pouzarii</name>
    <dbReference type="NCBI Taxonomy" id="167371"/>
    <lineage>
        <taxon>Eukaryota</taxon>
        <taxon>Fungi</taxon>
        <taxon>Dikarya</taxon>
        <taxon>Basidiomycota</taxon>
        <taxon>Agaricomycotina</taxon>
        <taxon>Agaricomycetes</taxon>
        <taxon>Hymenochaetales</taxon>
        <taxon>Hymenochaetaceae</taxon>
        <taxon>Phellinidium</taxon>
    </lineage>
</organism>
<evidence type="ECO:0000256" key="1">
    <source>
        <dbReference type="SAM" id="MobiDB-lite"/>
    </source>
</evidence>
<feature type="region of interest" description="Disordered" evidence="1">
    <location>
        <begin position="1"/>
        <end position="36"/>
    </location>
</feature>
<feature type="compositionally biased region" description="Low complexity" evidence="1">
    <location>
        <begin position="595"/>
        <end position="607"/>
    </location>
</feature>
<accession>A0A4S4K9S6</accession>
<feature type="compositionally biased region" description="Low complexity" evidence="1">
    <location>
        <begin position="566"/>
        <end position="586"/>
    </location>
</feature>
<feature type="compositionally biased region" description="Low complexity" evidence="1">
    <location>
        <begin position="53"/>
        <end position="96"/>
    </location>
</feature>
<feature type="region of interest" description="Disordered" evidence="1">
    <location>
        <begin position="53"/>
        <end position="181"/>
    </location>
</feature>
<feature type="compositionally biased region" description="Low complexity" evidence="1">
    <location>
        <begin position="301"/>
        <end position="310"/>
    </location>
</feature>
<dbReference type="OrthoDB" id="5419315at2759"/>
<dbReference type="AlphaFoldDB" id="A0A4S4K9S6"/>
<feature type="compositionally biased region" description="Low complexity" evidence="1">
    <location>
        <begin position="105"/>
        <end position="114"/>
    </location>
</feature>
<sequence>MSSLSSVSSPSFSSSSDDDDNDSSLPPQEGNSVVELRSRIKGFLAQNGMIKGHSASPAAAVSGSSHVHPVSPSALSHASSSSSSSSSPSSSSPSSSGTPALFGQPNSNPSTTPSVSFPIQHPRAGVLSPAPPPPSPRTLNPPHPPAPHGPISCPRRTAPCSCSRPATRSRPRAHTFSPTAAPLPTSTLVPAGMGTWTRTAATCAMDSLAAMGGLGLDVGDPLELEQQQHLSGDAIHGHPSTRRSPSPSSPPYGTVDLLGSTFDASTSTFTIPMTSASYAYPLSSNTSATAPATASSLSSASASASMSPHSPASPPLHPHPSLALASPFSHNLMPPDIDWSSDVDADLLSPRSDSLDLRYPVLNGNGLSWNGLDVISGSGSGSASALRPPIHDRVHVAGLDVDYDTDDMCPVYPRIRDDDCAATNNNNNNNGAIPFYAFPSIGSLPAAVGPHNIHSPYSLPPTLAPDSPTPSRNGILGPEVMLGGNYPSGLHPQSQQQQQHHHHHQAHHHGHGNGNMQEHASAAAHHGGHAPYSVHGGNHGGNGNPHVSTSWNNHSRSNRLGLTSDSLHPPQALHHHQQQQQQQQSQRPNEKGIVEVEQQQQGQEQGQTMPYTYGISIYPQYQYNHTDESGELRYGQPTQSSEQQYPPPTMRSRFSSLYYPDLAALDRQVNQDQDQDHQVDVGANACVIDDVMNGMGDGSAVAAYYPYDAGGAFDFENGQSQQSQLIFSMTPPPPSPPPLHVIFADRGDDPLIAHYVLHVRPVQYFFAHAGVDNLLVTLARESDPLRDAMCFVAKVHQQRMRDGGGSAGQHRPGLGLGLGLGLSETLICTPDADEIGKAYHKRARSALEQHKRKDGVGLTMGMAMAGLQCVSSFLFAGGVGGWDWFL</sequence>
<gene>
    <name evidence="2" type="ORF">EW145_g8095</name>
</gene>
<protein>
    <submittedName>
        <fullName evidence="2">Uncharacterized protein</fullName>
    </submittedName>
</protein>
<reference evidence="2 3" key="1">
    <citation type="submission" date="2019-02" db="EMBL/GenBank/DDBJ databases">
        <title>Genome sequencing of the rare red list fungi Phellinidium pouzarii.</title>
        <authorList>
            <person name="Buettner E."/>
            <person name="Kellner H."/>
        </authorList>
    </citation>
    <scope>NUCLEOTIDE SEQUENCE [LARGE SCALE GENOMIC DNA]</scope>
    <source>
        <strain evidence="2 3">DSM 108285</strain>
    </source>
</reference>
<proteinExistence type="predicted"/>
<feature type="compositionally biased region" description="Polar residues" evidence="1">
    <location>
        <begin position="547"/>
        <end position="565"/>
    </location>
</feature>
<keyword evidence="3" id="KW-1185">Reference proteome</keyword>
<feature type="region of interest" description="Disordered" evidence="1">
    <location>
        <begin position="628"/>
        <end position="653"/>
    </location>
</feature>
<evidence type="ECO:0000313" key="3">
    <source>
        <dbReference type="Proteomes" id="UP000308199"/>
    </source>
</evidence>
<feature type="non-terminal residue" evidence="2">
    <location>
        <position position="886"/>
    </location>
</feature>
<dbReference type="EMBL" id="SGPK01001067">
    <property type="protein sequence ID" value="THG94686.1"/>
    <property type="molecule type" value="Genomic_DNA"/>
</dbReference>
<name>A0A4S4K9S6_9AGAM</name>
<feature type="region of interest" description="Disordered" evidence="1">
    <location>
        <begin position="233"/>
        <end position="257"/>
    </location>
</feature>
<feature type="compositionally biased region" description="Low complexity" evidence="1">
    <location>
        <begin position="1"/>
        <end position="15"/>
    </location>
</feature>
<feature type="compositionally biased region" description="Basic residues" evidence="1">
    <location>
        <begin position="499"/>
        <end position="511"/>
    </location>
</feature>
<dbReference type="Proteomes" id="UP000308199">
    <property type="component" value="Unassembled WGS sequence"/>
</dbReference>